<dbReference type="OrthoDB" id="1407035at2"/>
<dbReference type="Proteomes" id="UP000193900">
    <property type="component" value="Unassembled WGS sequence"/>
</dbReference>
<keyword evidence="4" id="KW-1133">Transmembrane helix</keyword>
<evidence type="ECO:0000256" key="3">
    <source>
        <dbReference type="ARBA" id="ARBA00022692"/>
    </source>
</evidence>
<dbReference type="InterPro" id="IPR018011">
    <property type="entry name" value="Carb_sulfotrans_8-10"/>
</dbReference>
<dbReference type="InterPro" id="IPR005331">
    <property type="entry name" value="Sulfotransferase"/>
</dbReference>
<protein>
    <submittedName>
        <fullName evidence="8">Sulfotransferase family protein</fullName>
    </submittedName>
</protein>
<name>A0A1Y5TV83_9RHOB</name>
<keyword evidence="7" id="KW-0325">Glycoprotein</keyword>
<keyword evidence="2 8" id="KW-0808">Transferase</keyword>
<evidence type="ECO:0000256" key="4">
    <source>
        <dbReference type="ARBA" id="ARBA00022989"/>
    </source>
</evidence>
<keyword evidence="3" id="KW-0812">Transmembrane</keyword>
<dbReference type="RefSeq" id="WP_085880145.1">
    <property type="nucleotide sequence ID" value="NZ_FWFZ01000021.1"/>
</dbReference>
<dbReference type="GO" id="GO:0016020">
    <property type="term" value="C:membrane"/>
    <property type="evidence" value="ECO:0007669"/>
    <property type="project" value="InterPro"/>
</dbReference>
<evidence type="ECO:0000256" key="6">
    <source>
        <dbReference type="ARBA" id="ARBA00023136"/>
    </source>
</evidence>
<evidence type="ECO:0000313" key="8">
    <source>
        <dbReference type="EMBL" id="SLN69145.1"/>
    </source>
</evidence>
<evidence type="ECO:0000256" key="7">
    <source>
        <dbReference type="ARBA" id="ARBA00023180"/>
    </source>
</evidence>
<dbReference type="GO" id="GO:0016051">
    <property type="term" value="P:carbohydrate biosynthetic process"/>
    <property type="evidence" value="ECO:0007669"/>
    <property type="project" value="InterPro"/>
</dbReference>
<gene>
    <name evidence="8" type="ORF">ROA7023_03360</name>
</gene>
<dbReference type="GO" id="GO:0008146">
    <property type="term" value="F:sulfotransferase activity"/>
    <property type="evidence" value="ECO:0007669"/>
    <property type="project" value="InterPro"/>
</dbReference>
<keyword evidence="9" id="KW-1185">Reference proteome</keyword>
<sequence>MIGDMKKLEAAYQHQIDVFFNISLKNRYLYVQSPKVASTTMKKTLNRLEAQGSKIDPDTLPLHPTPRESIHIKPFQLPAEMFADIVYGSEFFKFCFVRNPFDRLLSAYLDKIVSKKNEARSVYKTLGLSIESDMMTFEQFVGFLYERRDKSVNWNPHWPLASVAEDPAAGPDPV</sequence>
<dbReference type="AlphaFoldDB" id="A0A1Y5TV83"/>
<proteinExistence type="predicted"/>
<evidence type="ECO:0000256" key="1">
    <source>
        <dbReference type="ARBA" id="ARBA00004323"/>
    </source>
</evidence>
<reference evidence="8 9" key="1">
    <citation type="submission" date="2017-03" db="EMBL/GenBank/DDBJ databases">
        <authorList>
            <person name="Afonso C.L."/>
            <person name="Miller P.J."/>
            <person name="Scott M.A."/>
            <person name="Spackman E."/>
            <person name="Goraichik I."/>
            <person name="Dimitrov K.M."/>
            <person name="Suarez D.L."/>
            <person name="Swayne D.E."/>
        </authorList>
    </citation>
    <scope>NUCLEOTIDE SEQUENCE [LARGE SCALE GENOMIC DNA]</scope>
    <source>
        <strain evidence="8 9">CECT 7023</strain>
    </source>
</reference>
<accession>A0A1Y5TV83</accession>
<dbReference type="PANTHER" id="PTHR12137">
    <property type="entry name" value="CARBOHYDRATE SULFOTRANSFERASE"/>
    <property type="match status" value="1"/>
</dbReference>
<organism evidence="8 9">
    <name type="scientific">Roseisalinus antarcticus</name>
    <dbReference type="NCBI Taxonomy" id="254357"/>
    <lineage>
        <taxon>Bacteria</taxon>
        <taxon>Pseudomonadati</taxon>
        <taxon>Pseudomonadota</taxon>
        <taxon>Alphaproteobacteria</taxon>
        <taxon>Rhodobacterales</taxon>
        <taxon>Roseobacteraceae</taxon>
        <taxon>Roseisalinus</taxon>
    </lineage>
</organism>
<evidence type="ECO:0000256" key="2">
    <source>
        <dbReference type="ARBA" id="ARBA00022679"/>
    </source>
</evidence>
<keyword evidence="5" id="KW-0333">Golgi apparatus</keyword>
<comment type="subcellular location">
    <subcellularLocation>
        <location evidence="1">Golgi apparatus membrane</location>
        <topology evidence="1">Single-pass type II membrane protein</topology>
    </subcellularLocation>
</comment>
<keyword evidence="6" id="KW-0472">Membrane</keyword>
<dbReference type="PANTHER" id="PTHR12137:SF54">
    <property type="entry name" value="CARBOHYDRATE SULFOTRANSFERASE"/>
    <property type="match status" value="1"/>
</dbReference>
<dbReference type="EMBL" id="FWFZ01000021">
    <property type="protein sequence ID" value="SLN69145.1"/>
    <property type="molecule type" value="Genomic_DNA"/>
</dbReference>
<dbReference type="Pfam" id="PF03567">
    <property type="entry name" value="Sulfotransfer_2"/>
    <property type="match status" value="1"/>
</dbReference>
<evidence type="ECO:0000256" key="5">
    <source>
        <dbReference type="ARBA" id="ARBA00023034"/>
    </source>
</evidence>
<evidence type="ECO:0000313" key="9">
    <source>
        <dbReference type="Proteomes" id="UP000193900"/>
    </source>
</evidence>